<gene>
    <name evidence="3" type="ORF">F7R14_18180</name>
    <name evidence="4" type="ORF">SAMN04490191_3769</name>
</gene>
<reference evidence="3 6" key="3">
    <citation type="submission" date="2019-09" db="EMBL/GenBank/DDBJ databases">
        <title>Draft genome sequences of 48 bacterial type strains from the CCUG.</title>
        <authorList>
            <person name="Tunovic T."/>
            <person name="Pineiro-Iglesias B."/>
            <person name="Unosson C."/>
            <person name="Inganas E."/>
            <person name="Ohlen M."/>
            <person name="Cardew S."/>
            <person name="Jensie-Markopoulos S."/>
            <person name="Salva-Serra F."/>
            <person name="Jaen-Luchoro D."/>
            <person name="Karlsson R."/>
            <person name="Svensson-Stadler L."/>
            <person name="Chun J."/>
            <person name="Moore E."/>
        </authorList>
    </citation>
    <scope>NUCLEOTIDE SEQUENCE [LARGE SCALE GENOMIC DNA]</scope>
    <source>
        <strain evidence="3 6">CCUG 51522</strain>
    </source>
</reference>
<dbReference type="InterPro" id="IPR019405">
    <property type="entry name" value="Lactonase_7-beta_prop"/>
</dbReference>
<dbReference type="EMBL" id="VZPO01000007">
    <property type="protein sequence ID" value="KAB0502581.1"/>
    <property type="molecule type" value="Genomic_DNA"/>
</dbReference>
<dbReference type="GO" id="GO:0005829">
    <property type="term" value="C:cytosol"/>
    <property type="evidence" value="ECO:0007669"/>
    <property type="project" value="TreeGrafter"/>
</dbReference>
<evidence type="ECO:0000313" key="6">
    <source>
        <dbReference type="Proteomes" id="UP000434925"/>
    </source>
</evidence>
<reference evidence="4" key="1">
    <citation type="submission" date="2016-10" db="EMBL/GenBank/DDBJ databases">
        <authorList>
            <person name="de Groot N.N."/>
        </authorList>
    </citation>
    <scope>NUCLEOTIDE SEQUENCE [LARGE SCALE GENOMIC DNA]</scope>
    <source>
        <strain evidence="4">BS3782</strain>
    </source>
</reference>
<sequence>MSSRAVLYSAVGDVITRYMIDVDSATLHRMESVTVASKVQYAWPHPSGGFLYVSTSDGGPRVESHHNHVSAYSLGPDGQLNTHGLPARLPYRAVHLCIDPLGRFIVNAHNFKRGSLTVHRINADCTIGSCQAQDPNTDFGVYPHQVMFYPSAKHVLVVDRGNNATTDKLEDPGALRSFRLTEEHLQMSDVVAPNHGHDFGPRHVDFHPTHPWLYAADERTNRLYMFRHDGDRIEAEPAFTRGTLRTPEHVHPRQLAGAIHVHPSGKFVYLVNRADATHSHQGHPVFSGGENNIAVYAINPETGEPTLVQHVDTRSFHVRTFACDPSGRLLVTASIKALAAYDDEKGLTVTPATLSIFRIGDDGHLKYARSVDVETSGNQLQYWMGIVGLR</sequence>
<evidence type="ECO:0000313" key="3">
    <source>
        <dbReference type="EMBL" id="KAB0502581.1"/>
    </source>
</evidence>
<dbReference type="GO" id="GO:0017057">
    <property type="term" value="F:6-phosphogluconolactonase activity"/>
    <property type="evidence" value="ECO:0007669"/>
    <property type="project" value="TreeGrafter"/>
</dbReference>
<evidence type="ECO:0000313" key="4">
    <source>
        <dbReference type="EMBL" id="SDT28249.1"/>
    </source>
</evidence>
<accession>A0A0J6HLB5</accession>
<dbReference type="InterPro" id="IPR015943">
    <property type="entry name" value="WD40/YVTN_repeat-like_dom_sf"/>
</dbReference>
<keyword evidence="2" id="KW-0313">Glucose metabolism</keyword>
<keyword evidence="4" id="KW-0413">Isomerase</keyword>
<dbReference type="InterPro" id="IPR050282">
    <property type="entry name" value="Cycloisomerase_2"/>
</dbReference>
<dbReference type="Proteomes" id="UP000182814">
    <property type="component" value="Chromosome I"/>
</dbReference>
<dbReference type="Pfam" id="PF10282">
    <property type="entry name" value="Lactonase"/>
    <property type="match status" value="1"/>
</dbReference>
<reference evidence="5" key="2">
    <citation type="submission" date="2016-10" db="EMBL/GenBank/DDBJ databases">
        <authorList>
            <person name="Varghese N."/>
            <person name="Submissions S."/>
        </authorList>
    </citation>
    <scope>NUCLEOTIDE SEQUENCE [LARGE SCALE GENOMIC DNA]</scope>
    <source>
        <strain evidence="5">BS3782</strain>
    </source>
</reference>
<dbReference type="Proteomes" id="UP000434925">
    <property type="component" value="Unassembled WGS sequence"/>
</dbReference>
<keyword evidence="5" id="KW-1185">Reference proteome</keyword>
<dbReference type="EMBL" id="LT629746">
    <property type="protein sequence ID" value="SDT28249.1"/>
    <property type="molecule type" value="Genomic_DNA"/>
</dbReference>
<dbReference type="GO" id="GO:0016853">
    <property type="term" value="F:isomerase activity"/>
    <property type="evidence" value="ECO:0007669"/>
    <property type="project" value="UniProtKB-KW"/>
</dbReference>
<evidence type="ECO:0000256" key="1">
    <source>
        <dbReference type="ARBA" id="ARBA00005564"/>
    </source>
</evidence>
<dbReference type="PANTHER" id="PTHR30344:SF1">
    <property type="entry name" value="6-PHOSPHOGLUCONOLACTONASE"/>
    <property type="match status" value="1"/>
</dbReference>
<dbReference type="Gene3D" id="2.130.10.10">
    <property type="entry name" value="YVTN repeat-like/Quinoprotein amine dehydrogenase"/>
    <property type="match status" value="1"/>
</dbReference>
<keyword evidence="2" id="KW-0119">Carbohydrate metabolism</keyword>
<dbReference type="AlphaFoldDB" id="A0A0J6HLB5"/>
<organism evidence="4 5">
    <name type="scientific">Pseudomonas lini</name>
    <dbReference type="NCBI Taxonomy" id="163011"/>
    <lineage>
        <taxon>Bacteria</taxon>
        <taxon>Pseudomonadati</taxon>
        <taxon>Pseudomonadota</taxon>
        <taxon>Gammaproteobacteria</taxon>
        <taxon>Pseudomonadales</taxon>
        <taxon>Pseudomonadaceae</taxon>
        <taxon>Pseudomonas</taxon>
    </lineage>
</organism>
<dbReference type="InterPro" id="IPR011048">
    <property type="entry name" value="Haem_d1_sf"/>
</dbReference>
<evidence type="ECO:0000256" key="2">
    <source>
        <dbReference type="ARBA" id="ARBA00022526"/>
    </source>
</evidence>
<evidence type="ECO:0000313" key="5">
    <source>
        <dbReference type="Proteomes" id="UP000182814"/>
    </source>
</evidence>
<dbReference type="PATRIC" id="fig|163011.3.peg.1256"/>
<dbReference type="RefSeq" id="WP_048392920.1">
    <property type="nucleotide sequence ID" value="NZ_JYLB01000001.1"/>
</dbReference>
<proteinExistence type="inferred from homology"/>
<name>A0A0J6HLB5_9PSED</name>
<dbReference type="GO" id="GO:0006006">
    <property type="term" value="P:glucose metabolic process"/>
    <property type="evidence" value="ECO:0007669"/>
    <property type="project" value="UniProtKB-KW"/>
</dbReference>
<dbReference type="SUPFAM" id="SSF51004">
    <property type="entry name" value="C-terminal (heme d1) domain of cytochrome cd1-nitrite reductase"/>
    <property type="match status" value="1"/>
</dbReference>
<protein>
    <submittedName>
        <fullName evidence="4">6-phosphogluconolactonase, cycloisomerase 2 family</fullName>
    </submittedName>
    <submittedName>
        <fullName evidence="3">Lactonase family protein</fullName>
    </submittedName>
</protein>
<dbReference type="PANTHER" id="PTHR30344">
    <property type="entry name" value="6-PHOSPHOGLUCONOLACTONASE-RELATED"/>
    <property type="match status" value="1"/>
</dbReference>
<comment type="similarity">
    <text evidence="1">Belongs to the cycloisomerase 2 family.</text>
</comment>